<dbReference type="HOGENOM" id="CLU_006344_15_0_1"/>
<evidence type="ECO:0000313" key="2">
    <source>
        <dbReference type="Proteomes" id="UP000053989"/>
    </source>
</evidence>
<name>A0A0C2Z673_9AGAM</name>
<dbReference type="EMBL" id="KN822100">
    <property type="protein sequence ID" value="KIM57503.1"/>
    <property type="molecule type" value="Genomic_DNA"/>
</dbReference>
<dbReference type="OrthoDB" id="2661273at2759"/>
<keyword evidence="2" id="KW-1185">Reference proteome</keyword>
<feature type="non-terminal residue" evidence="1">
    <location>
        <position position="1"/>
    </location>
</feature>
<dbReference type="Proteomes" id="UP000053989">
    <property type="component" value="Unassembled WGS sequence"/>
</dbReference>
<accession>A0A0C2Z673</accession>
<sequence>PWQHSLVHYQSMIRLFSAPNGLCTSITESKHITAVKKPWWRSNKHKALGQILWTNQRLAQLAAARTDFEHRGMLSSREEYAPLPNACNHANTLPALSIKLGITELPGLVDKFLSKQLELSTCHSFHCSLTEIGRIKVFHSATVTFVSPSDPSGIGSMRREQIHAIPSWHRISTPPWYDCAFVSTDNTCDGMLSMEIARVLCFFSFVYTNGTTYTCTVVHWFDHIADHPDELTGMWMVSPSVLDNGSQNLAVIPLDSIVRGAHLLPIFGDERVPEYINFHNSLDMYRGFYINRFANHHAFELAS</sequence>
<dbReference type="AlphaFoldDB" id="A0A0C2Z673"/>
<evidence type="ECO:0000313" key="1">
    <source>
        <dbReference type="EMBL" id="KIM57503.1"/>
    </source>
</evidence>
<proteinExistence type="predicted"/>
<reference evidence="1 2" key="1">
    <citation type="submission" date="2014-04" db="EMBL/GenBank/DDBJ databases">
        <authorList>
            <consortium name="DOE Joint Genome Institute"/>
            <person name="Kuo A."/>
            <person name="Kohler A."/>
            <person name="Nagy L.G."/>
            <person name="Floudas D."/>
            <person name="Copeland A."/>
            <person name="Barry K.W."/>
            <person name="Cichocki N."/>
            <person name="Veneault-Fourrey C."/>
            <person name="LaButti K."/>
            <person name="Lindquist E.A."/>
            <person name="Lipzen A."/>
            <person name="Lundell T."/>
            <person name="Morin E."/>
            <person name="Murat C."/>
            <person name="Sun H."/>
            <person name="Tunlid A."/>
            <person name="Henrissat B."/>
            <person name="Grigoriev I.V."/>
            <person name="Hibbett D.S."/>
            <person name="Martin F."/>
            <person name="Nordberg H.P."/>
            <person name="Cantor M.N."/>
            <person name="Hua S.X."/>
        </authorList>
    </citation>
    <scope>NUCLEOTIDE SEQUENCE [LARGE SCALE GENOMIC DNA]</scope>
    <source>
        <strain evidence="1 2">Foug A</strain>
    </source>
</reference>
<dbReference type="InParanoid" id="A0A0C2Z673"/>
<gene>
    <name evidence="1" type="ORF">SCLCIDRAFT_130392</name>
</gene>
<protein>
    <submittedName>
        <fullName evidence="1">Uncharacterized protein</fullName>
    </submittedName>
</protein>
<reference evidence="2" key="2">
    <citation type="submission" date="2015-01" db="EMBL/GenBank/DDBJ databases">
        <title>Evolutionary Origins and Diversification of the Mycorrhizal Mutualists.</title>
        <authorList>
            <consortium name="DOE Joint Genome Institute"/>
            <consortium name="Mycorrhizal Genomics Consortium"/>
            <person name="Kohler A."/>
            <person name="Kuo A."/>
            <person name="Nagy L.G."/>
            <person name="Floudas D."/>
            <person name="Copeland A."/>
            <person name="Barry K.W."/>
            <person name="Cichocki N."/>
            <person name="Veneault-Fourrey C."/>
            <person name="LaButti K."/>
            <person name="Lindquist E.A."/>
            <person name="Lipzen A."/>
            <person name="Lundell T."/>
            <person name="Morin E."/>
            <person name="Murat C."/>
            <person name="Riley R."/>
            <person name="Ohm R."/>
            <person name="Sun H."/>
            <person name="Tunlid A."/>
            <person name="Henrissat B."/>
            <person name="Grigoriev I.V."/>
            <person name="Hibbett D.S."/>
            <person name="Martin F."/>
        </authorList>
    </citation>
    <scope>NUCLEOTIDE SEQUENCE [LARGE SCALE GENOMIC DNA]</scope>
    <source>
        <strain evidence="2">Foug A</strain>
    </source>
</reference>
<organism evidence="1 2">
    <name type="scientific">Scleroderma citrinum Foug A</name>
    <dbReference type="NCBI Taxonomy" id="1036808"/>
    <lineage>
        <taxon>Eukaryota</taxon>
        <taxon>Fungi</taxon>
        <taxon>Dikarya</taxon>
        <taxon>Basidiomycota</taxon>
        <taxon>Agaricomycotina</taxon>
        <taxon>Agaricomycetes</taxon>
        <taxon>Agaricomycetidae</taxon>
        <taxon>Boletales</taxon>
        <taxon>Sclerodermatineae</taxon>
        <taxon>Sclerodermataceae</taxon>
        <taxon>Scleroderma</taxon>
    </lineage>
</organism>
<dbReference type="STRING" id="1036808.A0A0C2Z673"/>